<name>A0ABP7GS74_9MICO</name>
<feature type="transmembrane region" description="Helical" evidence="5">
    <location>
        <begin position="371"/>
        <end position="390"/>
    </location>
</feature>
<dbReference type="PANTHER" id="PTHR47547">
    <property type="match status" value="1"/>
</dbReference>
<accession>A0ABP7GS74</accession>
<feature type="transmembrane region" description="Helical" evidence="5">
    <location>
        <begin position="264"/>
        <end position="288"/>
    </location>
</feature>
<keyword evidence="2 5" id="KW-0812">Transmembrane</keyword>
<keyword evidence="7" id="KW-1185">Reference proteome</keyword>
<dbReference type="Gene3D" id="1.20.1740.10">
    <property type="entry name" value="Amino acid/polyamine transporter I"/>
    <property type="match status" value="1"/>
</dbReference>
<evidence type="ECO:0000256" key="4">
    <source>
        <dbReference type="ARBA" id="ARBA00023136"/>
    </source>
</evidence>
<feature type="transmembrane region" description="Helical" evidence="5">
    <location>
        <begin position="98"/>
        <end position="125"/>
    </location>
</feature>
<feature type="transmembrane region" description="Helical" evidence="5">
    <location>
        <begin position="460"/>
        <end position="477"/>
    </location>
</feature>
<feature type="transmembrane region" description="Helical" evidence="5">
    <location>
        <begin position="180"/>
        <end position="201"/>
    </location>
</feature>
<dbReference type="InterPro" id="IPR052962">
    <property type="entry name" value="AA_Transporter_AGT"/>
</dbReference>
<evidence type="ECO:0000313" key="7">
    <source>
        <dbReference type="Proteomes" id="UP001500540"/>
    </source>
</evidence>
<dbReference type="InterPro" id="IPR002293">
    <property type="entry name" value="AA/rel_permease1"/>
</dbReference>
<dbReference type="EMBL" id="BAABAF010000009">
    <property type="protein sequence ID" value="GAA3772862.1"/>
    <property type="molecule type" value="Genomic_DNA"/>
</dbReference>
<dbReference type="Proteomes" id="UP001500540">
    <property type="component" value="Unassembled WGS sequence"/>
</dbReference>
<proteinExistence type="predicted"/>
<comment type="subcellular location">
    <subcellularLocation>
        <location evidence="1">Membrane</location>
        <topology evidence="1">Multi-pass membrane protein</topology>
    </subcellularLocation>
</comment>
<keyword evidence="3 5" id="KW-1133">Transmembrane helix</keyword>
<feature type="transmembrane region" description="Helical" evidence="5">
    <location>
        <begin position="486"/>
        <end position="509"/>
    </location>
</feature>
<organism evidence="6 7">
    <name type="scientific">Microbacterium kribbense</name>
    <dbReference type="NCBI Taxonomy" id="433645"/>
    <lineage>
        <taxon>Bacteria</taxon>
        <taxon>Bacillati</taxon>
        <taxon>Actinomycetota</taxon>
        <taxon>Actinomycetes</taxon>
        <taxon>Micrococcales</taxon>
        <taxon>Microbacteriaceae</taxon>
        <taxon>Microbacterium</taxon>
    </lineage>
</organism>
<feature type="transmembrane region" description="Helical" evidence="5">
    <location>
        <begin position="396"/>
        <end position="415"/>
    </location>
</feature>
<evidence type="ECO:0000256" key="5">
    <source>
        <dbReference type="SAM" id="Phobius"/>
    </source>
</evidence>
<dbReference type="PIRSF" id="PIRSF006060">
    <property type="entry name" value="AA_transporter"/>
    <property type="match status" value="1"/>
</dbReference>
<reference evidence="7" key="1">
    <citation type="journal article" date="2019" name="Int. J. Syst. Evol. Microbiol.">
        <title>The Global Catalogue of Microorganisms (GCM) 10K type strain sequencing project: providing services to taxonomists for standard genome sequencing and annotation.</title>
        <authorList>
            <consortium name="The Broad Institute Genomics Platform"/>
            <consortium name="The Broad Institute Genome Sequencing Center for Infectious Disease"/>
            <person name="Wu L."/>
            <person name="Ma J."/>
        </authorList>
    </citation>
    <scope>NUCLEOTIDE SEQUENCE [LARGE SCALE GENOMIC DNA]</scope>
    <source>
        <strain evidence="7">JCM 16950</strain>
    </source>
</reference>
<feature type="transmembrane region" description="Helical" evidence="5">
    <location>
        <begin position="529"/>
        <end position="548"/>
    </location>
</feature>
<sequence length="582" mass="62757">MSVMSERDLLTAAQPVHRMKRSLGPIALMFAAIGSIIGSGWLFGAFNASALAGPAAIFSWAIAAVMIILIGLTYAELGPMFPISGGVVRYPHLVWGSFGSYSMGFVTWIAAAAVPAIEVTGALQYASRFFPFTTAVQYQGATQHILTPVGMVVAVLALALFVVLNYFGVLLFARINNVVVWWKLFVIVLVIVVFLIAGFAMVSNGARGHAGGAANFTDFGFAPKGFAAVFTAVSTAGITFSFLGFRQGIELAGETKNPKRNIPLALVGSVVITGILYMLLQVAFTVMVPTSALKKSGGWINLTFTNDAGPLAALAAGGGLIWLAYILYFDAIVSPADTGLIYTTITARVSYAMGRNANAPKWLAANNKHGVPHWSLLVAFLAGCVLLLPFPSWQALVGFITSATVMSFGTGPLVLAILRKTHPERPRPFKLPGGNVIPYLAFWSANMIMFWAGWGTNSKLLIMLLIGYVLLIVFQVTNRKGYRPPLFFTFGASWVIPWFILYGLVSFFFSADSPIGSLKIGGTTFGDIMFFWVFLINAVVAGFVYWLAVRMRLPKEQIDLYIEDATRESEVEEETVAGGHIG</sequence>
<feature type="transmembrane region" description="Helical" evidence="5">
    <location>
        <begin position="145"/>
        <end position="173"/>
    </location>
</feature>
<keyword evidence="4 5" id="KW-0472">Membrane</keyword>
<dbReference type="PANTHER" id="PTHR47547:SF1">
    <property type="entry name" value="ASPARTATE-PROTON SYMPORTER"/>
    <property type="match status" value="1"/>
</dbReference>
<evidence type="ECO:0000256" key="1">
    <source>
        <dbReference type="ARBA" id="ARBA00004141"/>
    </source>
</evidence>
<feature type="transmembrane region" description="Helical" evidence="5">
    <location>
        <begin position="221"/>
        <end position="243"/>
    </location>
</feature>
<feature type="transmembrane region" description="Helical" evidence="5">
    <location>
        <begin position="308"/>
        <end position="328"/>
    </location>
</feature>
<evidence type="ECO:0000313" key="6">
    <source>
        <dbReference type="EMBL" id="GAA3772862.1"/>
    </source>
</evidence>
<evidence type="ECO:0000256" key="3">
    <source>
        <dbReference type="ARBA" id="ARBA00022989"/>
    </source>
</evidence>
<evidence type="ECO:0000256" key="2">
    <source>
        <dbReference type="ARBA" id="ARBA00022692"/>
    </source>
</evidence>
<protein>
    <submittedName>
        <fullName evidence="6">APC family permease</fullName>
    </submittedName>
</protein>
<feature type="transmembrane region" description="Helical" evidence="5">
    <location>
        <begin position="23"/>
        <end position="43"/>
    </location>
</feature>
<feature type="transmembrane region" description="Helical" evidence="5">
    <location>
        <begin position="55"/>
        <end position="77"/>
    </location>
</feature>
<gene>
    <name evidence="6" type="ORF">GCM10022240_26070</name>
</gene>
<dbReference type="Pfam" id="PF13520">
    <property type="entry name" value="AA_permease_2"/>
    <property type="match status" value="1"/>
</dbReference>
<feature type="transmembrane region" description="Helical" evidence="5">
    <location>
        <begin position="436"/>
        <end position="454"/>
    </location>
</feature>
<comment type="caution">
    <text evidence="6">The sequence shown here is derived from an EMBL/GenBank/DDBJ whole genome shotgun (WGS) entry which is preliminary data.</text>
</comment>